<feature type="region of interest" description="Disordered" evidence="3">
    <location>
        <begin position="349"/>
        <end position="386"/>
    </location>
</feature>
<comment type="caution">
    <text evidence="5">The sequence shown here is derived from an EMBL/GenBank/DDBJ whole genome shotgun (WGS) entry which is preliminary data.</text>
</comment>
<feature type="compositionally biased region" description="Basic residues" evidence="3">
    <location>
        <begin position="232"/>
        <end position="252"/>
    </location>
</feature>
<feature type="compositionally biased region" description="Basic and acidic residues" evidence="3">
    <location>
        <begin position="376"/>
        <end position="386"/>
    </location>
</feature>
<dbReference type="GO" id="GO:0005634">
    <property type="term" value="C:nucleus"/>
    <property type="evidence" value="ECO:0007669"/>
    <property type="project" value="TreeGrafter"/>
</dbReference>
<evidence type="ECO:0000313" key="6">
    <source>
        <dbReference type="Proteomes" id="UP000541444"/>
    </source>
</evidence>
<feature type="region of interest" description="Disordered" evidence="3">
    <location>
        <begin position="590"/>
        <end position="622"/>
    </location>
</feature>
<evidence type="ECO:0000256" key="2">
    <source>
        <dbReference type="PROSITE-ProRule" id="PRU00035"/>
    </source>
</evidence>
<dbReference type="PANTHER" id="PTHR16266:SF17">
    <property type="entry name" value="BRWD3"/>
    <property type="match status" value="1"/>
</dbReference>
<name>A0A7J7LLC8_9MAGN</name>
<evidence type="ECO:0000313" key="5">
    <source>
        <dbReference type="EMBL" id="KAF6143340.1"/>
    </source>
</evidence>
<dbReference type="InterPro" id="IPR052060">
    <property type="entry name" value="Bromo_WD_repeat"/>
</dbReference>
<feature type="region of interest" description="Disordered" evidence="3">
    <location>
        <begin position="146"/>
        <end position="304"/>
    </location>
</feature>
<dbReference type="InterPro" id="IPR057451">
    <property type="entry name" value="BRWD/PHIP_AD"/>
</dbReference>
<dbReference type="SMART" id="SM00297">
    <property type="entry name" value="BROMO"/>
    <property type="match status" value="1"/>
</dbReference>
<evidence type="ECO:0000256" key="1">
    <source>
        <dbReference type="ARBA" id="ARBA00023117"/>
    </source>
</evidence>
<dbReference type="PROSITE" id="PS50014">
    <property type="entry name" value="BROMODOMAIN_2"/>
    <property type="match status" value="1"/>
</dbReference>
<dbReference type="SUPFAM" id="SSF47370">
    <property type="entry name" value="Bromodomain"/>
    <property type="match status" value="1"/>
</dbReference>
<reference evidence="5 6" key="1">
    <citation type="journal article" date="2020" name="IScience">
        <title>Genome Sequencing of the Endangered Kingdonia uniflora (Circaeasteraceae, Ranunculales) Reveals Potential Mechanisms of Evolutionary Specialization.</title>
        <authorList>
            <person name="Sun Y."/>
            <person name="Deng T."/>
            <person name="Zhang A."/>
            <person name="Moore M.J."/>
            <person name="Landis J.B."/>
            <person name="Lin N."/>
            <person name="Zhang H."/>
            <person name="Zhang X."/>
            <person name="Huang J."/>
            <person name="Zhang X."/>
            <person name="Sun H."/>
            <person name="Wang H."/>
        </authorList>
    </citation>
    <scope>NUCLEOTIDE SEQUENCE [LARGE SCALE GENOMIC DNA]</scope>
    <source>
        <strain evidence="5">TB1705</strain>
        <tissue evidence="5">Leaf</tissue>
    </source>
</reference>
<dbReference type="InterPro" id="IPR036427">
    <property type="entry name" value="Bromodomain-like_sf"/>
</dbReference>
<keyword evidence="1 2" id="KW-0103">Bromodomain</keyword>
<dbReference type="AlphaFoldDB" id="A0A7J7LLC8"/>
<protein>
    <recommendedName>
        <fullName evidence="4">Bromo domain-containing protein</fullName>
    </recommendedName>
</protein>
<dbReference type="InterPro" id="IPR001487">
    <property type="entry name" value="Bromodomain"/>
</dbReference>
<gene>
    <name evidence="5" type="ORF">GIB67_001284</name>
</gene>
<dbReference type="OrthoDB" id="538223at2759"/>
<sequence length="1092" mass="124357">MRDGTSIVLSDDVGQIYIINTGQGDSLKDAEYDQFFLGDYRPLVQDTHGNVLDQETQLVPYRRNIQDLLCDSSMIPYPEPYQSMYQRRRLGALGIEWRPTSVNLAVGPGDISGFLDYHIPPLADLDTFFEPLPEFIDAMEWEPEIEIQSDDNDSEYNVTDEYSSELEREGLSNGSYGDPECSAEDSETREDFRRSKRKKHRASDAEIMTSSGRRVKRRNLDERDSTLPLCNKTRKSKHKSSKRKSLKSKSSRPQRVAARNALNFFSRIGEASTDEEDEDNSESDSSDSESMVQELNIHSGESDRAIHKSLRGKEMLFDESVHAIKHSESQVTGGSKMRLVVKFSARSANNIVPPNDCDKQLDLNPLRSQDPGPSARDGEIENRCEGEVEDRIVEDMSAGYMDSKIRWGEVKARTSKRLRLGEPMKMETLPEGLNTTIDNDNSIGNTEALPAGPNTPLDSINRILNNVNHNLEPKSEPASGTQSHGDKRVFMAGNLEGERNEEFAVHQRRRVESPFTGNGNVYKEYANCMDYDEPLKDGGDYSQHVQERELPINENLRFKSKIIWKNSGTPPIAAGENCGSSGYNLEHRSSLESSISGVPEENAGLSESSEDHENRNGFENLEARTSRTRLTNVQDTKKLHSDTNRKMYNAVYKRSKSYRARADSEGDGGGMEESTSNANNRTRDPRTDCSEGATNGIRTRSMGIKIAREPNSFFEARGDPPGSVGTSNRGEKLSLDTHEMLWRSNSKLTVGLRSTRNRRGSNFESDINSSVKKVSHDPMKKLSWMLLTEHEEFYRYIPQQGDEVAYLRQGHEQYLEWHRSKEKGPWRTLKGNLKDVEFCKVIDLDYSTVPGSGDSCCKITFEFIDSSSTVFGKTFQMTLLELNNFPDFIVERARYDSAISRNWTNRDKCQVWWRNGVGEGGSWWEGRIVSVKAQSLDFPESPWERFHVKYKNDSTGDHEHSPWEFHDPGSTWEHPRIDGWSKNTLISSFAELEQSRRSIKRDYYGIQKLKQVWQKSDFYNRFPVPLTFETINSRLENNYYRTLEAVKHDFGVMLGNAESYFGKSMELGTKLKQLSKWFDETMSTVTPIEADN</sequence>
<dbReference type="GO" id="GO:0007010">
    <property type="term" value="P:cytoskeleton organization"/>
    <property type="evidence" value="ECO:0007669"/>
    <property type="project" value="TreeGrafter"/>
</dbReference>
<feature type="compositionally biased region" description="Acidic residues" evidence="3">
    <location>
        <begin position="272"/>
        <end position="287"/>
    </location>
</feature>
<dbReference type="CDD" id="cd05529">
    <property type="entry name" value="Bromo_WDR9_I_like"/>
    <property type="match status" value="1"/>
</dbReference>
<proteinExistence type="predicted"/>
<evidence type="ECO:0000259" key="4">
    <source>
        <dbReference type="PROSITE" id="PS50014"/>
    </source>
</evidence>
<feature type="compositionally biased region" description="Basic and acidic residues" evidence="3">
    <location>
        <begin position="609"/>
        <end position="622"/>
    </location>
</feature>
<feature type="domain" description="Bromo" evidence="4">
    <location>
        <begin position="1017"/>
        <end position="1068"/>
    </location>
</feature>
<dbReference type="Proteomes" id="UP000541444">
    <property type="component" value="Unassembled WGS sequence"/>
</dbReference>
<evidence type="ECO:0000256" key="3">
    <source>
        <dbReference type="SAM" id="MobiDB-lite"/>
    </source>
</evidence>
<accession>A0A7J7LLC8</accession>
<dbReference type="Gene3D" id="1.20.920.10">
    <property type="entry name" value="Bromodomain-like"/>
    <property type="match status" value="1"/>
</dbReference>
<dbReference type="EMBL" id="JACGCM010002207">
    <property type="protein sequence ID" value="KAF6143340.1"/>
    <property type="molecule type" value="Genomic_DNA"/>
</dbReference>
<dbReference type="GO" id="GO:0008360">
    <property type="term" value="P:regulation of cell shape"/>
    <property type="evidence" value="ECO:0007669"/>
    <property type="project" value="TreeGrafter"/>
</dbReference>
<feature type="region of interest" description="Disordered" evidence="3">
    <location>
        <begin position="656"/>
        <end position="695"/>
    </location>
</feature>
<keyword evidence="6" id="KW-1185">Reference proteome</keyword>
<organism evidence="5 6">
    <name type="scientific">Kingdonia uniflora</name>
    <dbReference type="NCBI Taxonomy" id="39325"/>
    <lineage>
        <taxon>Eukaryota</taxon>
        <taxon>Viridiplantae</taxon>
        <taxon>Streptophyta</taxon>
        <taxon>Embryophyta</taxon>
        <taxon>Tracheophyta</taxon>
        <taxon>Spermatophyta</taxon>
        <taxon>Magnoliopsida</taxon>
        <taxon>Ranunculales</taxon>
        <taxon>Circaeasteraceae</taxon>
        <taxon>Kingdonia</taxon>
    </lineage>
</organism>
<dbReference type="Pfam" id="PF25313">
    <property type="entry name" value="BRWD_AD"/>
    <property type="match status" value="1"/>
</dbReference>
<dbReference type="PANTHER" id="PTHR16266">
    <property type="entry name" value="WD REPEAT DOMAIN 9"/>
    <property type="match status" value="1"/>
</dbReference>
<dbReference type="GO" id="GO:0006357">
    <property type="term" value="P:regulation of transcription by RNA polymerase II"/>
    <property type="evidence" value="ECO:0007669"/>
    <property type="project" value="TreeGrafter"/>
</dbReference>
<dbReference type="Pfam" id="PF00439">
    <property type="entry name" value="Bromodomain"/>
    <property type="match status" value="1"/>
</dbReference>